<name>A0A8S3GU17_9BILA</name>
<keyword evidence="1" id="KW-1133">Transmembrane helix</keyword>
<feature type="non-terminal residue" evidence="2">
    <location>
        <position position="1"/>
    </location>
</feature>
<reference evidence="2" key="1">
    <citation type="submission" date="2021-02" db="EMBL/GenBank/DDBJ databases">
        <authorList>
            <person name="Nowell W R."/>
        </authorList>
    </citation>
    <scope>NUCLEOTIDE SEQUENCE</scope>
</reference>
<proteinExistence type="predicted"/>
<keyword evidence="1" id="KW-0472">Membrane</keyword>
<accession>A0A8S3GU17</accession>
<dbReference type="Proteomes" id="UP000676336">
    <property type="component" value="Unassembled WGS sequence"/>
</dbReference>
<feature type="transmembrane region" description="Helical" evidence="1">
    <location>
        <begin position="15"/>
        <end position="37"/>
    </location>
</feature>
<dbReference type="AlphaFoldDB" id="A0A8S3GU17"/>
<gene>
    <name evidence="2" type="ORF">SMN809_LOCUS65981</name>
</gene>
<organism evidence="2 3">
    <name type="scientific">Rotaria magnacalcarata</name>
    <dbReference type="NCBI Taxonomy" id="392030"/>
    <lineage>
        <taxon>Eukaryota</taxon>
        <taxon>Metazoa</taxon>
        <taxon>Spiralia</taxon>
        <taxon>Gnathifera</taxon>
        <taxon>Rotifera</taxon>
        <taxon>Eurotatoria</taxon>
        <taxon>Bdelloidea</taxon>
        <taxon>Philodinida</taxon>
        <taxon>Philodinidae</taxon>
        <taxon>Rotaria</taxon>
    </lineage>
</organism>
<keyword evidence="1" id="KW-0812">Transmembrane</keyword>
<sequence length="107" mass="11776">DSKQNNALNLVNVAGIFYILIGGLALAILIAVLEFFVKANNEAKQTKNNFVDVMRRNMRLSIAGIPLGEAAAIKKISLKFPIQNNFRSSDPLFDETGHLADNNHSHL</sequence>
<protein>
    <submittedName>
        <fullName evidence="2">Uncharacterized protein</fullName>
    </submittedName>
</protein>
<dbReference type="EMBL" id="CAJOBI010312457">
    <property type="protein sequence ID" value="CAF5171995.1"/>
    <property type="molecule type" value="Genomic_DNA"/>
</dbReference>
<evidence type="ECO:0000256" key="1">
    <source>
        <dbReference type="SAM" id="Phobius"/>
    </source>
</evidence>
<evidence type="ECO:0000313" key="2">
    <source>
        <dbReference type="EMBL" id="CAF5171995.1"/>
    </source>
</evidence>
<comment type="caution">
    <text evidence="2">The sequence shown here is derived from an EMBL/GenBank/DDBJ whole genome shotgun (WGS) entry which is preliminary data.</text>
</comment>
<evidence type="ECO:0000313" key="3">
    <source>
        <dbReference type="Proteomes" id="UP000676336"/>
    </source>
</evidence>